<dbReference type="InterPro" id="IPR038371">
    <property type="entry name" value="Cu_polyphenol_OxRdtase_sf"/>
</dbReference>
<dbReference type="AlphaFoldDB" id="A0A501X2P4"/>
<comment type="catalytic activity">
    <reaction evidence="1">
        <text>inosine + phosphate = alpha-D-ribose 1-phosphate + hypoxanthine</text>
        <dbReference type="Rhea" id="RHEA:27646"/>
        <dbReference type="ChEBI" id="CHEBI:17368"/>
        <dbReference type="ChEBI" id="CHEBI:17596"/>
        <dbReference type="ChEBI" id="CHEBI:43474"/>
        <dbReference type="ChEBI" id="CHEBI:57720"/>
        <dbReference type="EC" id="2.4.2.1"/>
    </reaction>
    <physiologicalReaction direction="left-to-right" evidence="1">
        <dbReference type="Rhea" id="RHEA:27647"/>
    </physiologicalReaction>
</comment>
<gene>
    <name evidence="11" type="primary">pgeF</name>
    <name evidence="11" type="ORF">FJM67_03790</name>
</gene>
<evidence type="ECO:0000256" key="3">
    <source>
        <dbReference type="ARBA" id="ARBA00022679"/>
    </source>
</evidence>
<evidence type="ECO:0000256" key="2">
    <source>
        <dbReference type="ARBA" id="ARBA00007353"/>
    </source>
</evidence>
<dbReference type="InterPro" id="IPR003730">
    <property type="entry name" value="Cu_polyphenol_OxRdtase"/>
</dbReference>
<dbReference type="CDD" id="cd16833">
    <property type="entry name" value="YfiH"/>
    <property type="match status" value="1"/>
</dbReference>
<evidence type="ECO:0000256" key="6">
    <source>
        <dbReference type="ARBA" id="ARBA00022833"/>
    </source>
</evidence>
<proteinExistence type="inferred from homology"/>
<protein>
    <recommendedName>
        <fullName evidence="10">Purine nucleoside phosphorylase</fullName>
    </recommendedName>
</protein>
<evidence type="ECO:0000256" key="10">
    <source>
        <dbReference type="RuleBase" id="RU361274"/>
    </source>
</evidence>
<organism evidence="11 12">
    <name type="scientific">Maribrevibacterium harenarium</name>
    <dbReference type="NCBI Taxonomy" id="2589817"/>
    <lineage>
        <taxon>Bacteria</taxon>
        <taxon>Pseudomonadati</taxon>
        <taxon>Pseudomonadota</taxon>
        <taxon>Gammaproteobacteria</taxon>
        <taxon>Oceanospirillales</taxon>
        <taxon>Oceanospirillaceae</taxon>
        <taxon>Maribrevibacterium</taxon>
    </lineage>
</organism>
<evidence type="ECO:0000313" key="11">
    <source>
        <dbReference type="EMBL" id="TPE54762.1"/>
    </source>
</evidence>
<dbReference type="SUPFAM" id="SSF64438">
    <property type="entry name" value="CNF1/YfiH-like putative cysteine hydrolases"/>
    <property type="match status" value="1"/>
</dbReference>
<keyword evidence="6" id="KW-0862">Zinc</keyword>
<dbReference type="NCBIfam" id="TIGR00726">
    <property type="entry name" value="peptidoglycan editing factor PgeF"/>
    <property type="match status" value="1"/>
</dbReference>
<keyword evidence="5" id="KW-0378">Hydrolase</keyword>
<dbReference type="Gene3D" id="3.60.140.10">
    <property type="entry name" value="CNF1/YfiH-like putative cysteine hydrolases"/>
    <property type="match status" value="1"/>
</dbReference>
<dbReference type="EMBL" id="VFRR01000004">
    <property type="protein sequence ID" value="TPE54762.1"/>
    <property type="molecule type" value="Genomic_DNA"/>
</dbReference>
<comment type="catalytic activity">
    <reaction evidence="8">
        <text>adenosine + phosphate = alpha-D-ribose 1-phosphate + adenine</text>
        <dbReference type="Rhea" id="RHEA:27642"/>
        <dbReference type="ChEBI" id="CHEBI:16335"/>
        <dbReference type="ChEBI" id="CHEBI:16708"/>
        <dbReference type="ChEBI" id="CHEBI:43474"/>
        <dbReference type="ChEBI" id="CHEBI:57720"/>
        <dbReference type="EC" id="2.4.2.1"/>
    </reaction>
    <physiologicalReaction direction="left-to-right" evidence="8">
        <dbReference type="Rhea" id="RHEA:27643"/>
    </physiologicalReaction>
</comment>
<sequence>MNTEFLIPQWPAPFHVKALSTTRRDGYSQGQYSGLNLGLHVQDDPELVGRNRALLQQQVGVDLSAAWLNQTHSIRVKELPYESDVEAADGAWTQIPHVPCVVLTADCLPVLLTNRIGTQVAAVHAGWRGLCDGILEQAVAKFADPDDVLVWLGPAIGSQAFEVGEDVRQAFISHQAEAQLAFVPHPVNANKWLADIYQLARLRLAQVGVTEVYGGEHCTFSDSERFYSYRRDGVTGRQATLIWLEHR</sequence>
<keyword evidence="4" id="KW-0479">Metal-binding</keyword>
<dbReference type="Pfam" id="PF02578">
    <property type="entry name" value="Cu-oxidase_4"/>
    <property type="match status" value="1"/>
</dbReference>
<name>A0A501X2P4_9GAMM</name>
<comment type="similarity">
    <text evidence="2 10">Belongs to the purine nucleoside phosphorylase YfiH/LACC1 family.</text>
</comment>
<dbReference type="OrthoDB" id="4279at2"/>
<evidence type="ECO:0000256" key="9">
    <source>
        <dbReference type="ARBA" id="ARBA00049893"/>
    </source>
</evidence>
<evidence type="ECO:0000313" key="12">
    <source>
        <dbReference type="Proteomes" id="UP000315901"/>
    </source>
</evidence>
<dbReference type="Proteomes" id="UP000315901">
    <property type="component" value="Unassembled WGS sequence"/>
</dbReference>
<evidence type="ECO:0000256" key="7">
    <source>
        <dbReference type="ARBA" id="ARBA00047989"/>
    </source>
</evidence>
<reference evidence="11 12" key="1">
    <citation type="submission" date="2019-06" db="EMBL/GenBank/DDBJ databases">
        <title>A novel bacterium of genus Marinomonas, isolated from coastal sand.</title>
        <authorList>
            <person name="Huang H."/>
            <person name="Mo K."/>
            <person name="Hu Y."/>
        </authorList>
    </citation>
    <scope>NUCLEOTIDE SEQUENCE [LARGE SCALE GENOMIC DNA]</scope>
    <source>
        <strain evidence="11 12">HB171799</strain>
    </source>
</reference>
<dbReference type="GO" id="GO:0017061">
    <property type="term" value="F:S-methyl-5-thioadenosine phosphorylase activity"/>
    <property type="evidence" value="ECO:0007669"/>
    <property type="project" value="UniProtKB-EC"/>
</dbReference>
<keyword evidence="12" id="KW-1185">Reference proteome</keyword>
<dbReference type="GO" id="GO:0016787">
    <property type="term" value="F:hydrolase activity"/>
    <property type="evidence" value="ECO:0007669"/>
    <property type="project" value="UniProtKB-KW"/>
</dbReference>
<evidence type="ECO:0000256" key="1">
    <source>
        <dbReference type="ARBA" id="ARBA00000553"/>
    </source>
</evidence>
<dbReference type="PANTHER" id="PTHR30616:SF2">
    <property type="entry name" value="PURINE NUCLEOSIDE PHOSPHORYLASE LACC1"/>
    <property type="match status" value="1"/>
</dbReference>
<evidence type="ECO:0000256" key="4">
    <source>
        <dbReference type="ARBA" id="ARBA00022723"/>
    </source>
</evidence>
<dbReference type="RefSeq" id="WP_140587341.1">
    <property type="nucleotide sequence ID" value="NZ_VFRR01000004.1"/>
</dbReference>
<evidence type="ECO:0000256" key="5">
    <source>
        <dbReference type="ARBA" id="ARBA00022801"/>
    </source>
</evidence>
<keyword evidence="3" id="KW-0808">Transferase</keyword>
<dbReference type="PANTHER" id="PTHR30616">
    <property type="entry name" value="UNCHARACTERIZED PROTEIN YFIH"/>
    <property type="match status" value="1"/>
</dbReference>
<dbReference type="GO" id="GO:0005507">
    <property type="term" value="F:copper ion binding"/>
    <property type="evidence" value="ECO:0007669"/>
    <property type="project" value="TreeGrafter"/>
</dbReference>
<comment type="caution">
    <text evidence="11">The sequence shown here is derived from an EMBL/GenBank/DDBJ whole genome shotgun (WGS) entry which is preliminary data.</text>
</comment>
<comment type="catalytic activity">
    <reaction evidence="9">
        <text>S-methyl-5'-thioadenosine + phosphate = 5-(methylsulfanyl)-alpha-D-ribose 1-phosphate + adenine</text>
        <dbReference type="Rhea" id="RHEA:11852"/>
        <dbReference type="ChEBI" id="CHEBI:16708"/>
        <dbReference type="ChEBI" id="CHEBI:17509"/>
        <dbReference type="ChEBI" id="CHEBI:43474"/>
        <dbReference type="ChEBI" id="CHEBI:58533"/>
        <dbReference type="EC" id="2.4.2.28"/>
    </reaction>
    <physiologicalReaction direction="left-to-right" evidence="9">
        <dbReference type="Rhea" id="RHEA:11853"/>
    </physiologicalReaction>
</comment>
<comment type="catalytic activity">
    <reaction evidence="7">
        <text>adenosine + H2O + H(+) = inosine + NH4(+)</text>
        <dbReference type="Rhea" id="RHEA:24408"/>
        <dbReference type="ChEBI" id="CHEBI:15377"/>
        <dbReference type="ChEBI" id="CHEBI:15378"/>
        <dbReference type="ChEBI" id="CHEBI:16335"/>
        <dbReference type="ChEBI" id="CHEBI:17596"/>
        <dbReference type="ChEBI" id="CHEBI:28938"/>
        <dbReference type="EC" id="3.5.4.4"/>
    </reaction>
    <physiologicalReaction direction="left-to-right" evidence="7">
        <dbReference type="Rhea" id="RHEA:24409"/>
    </physiologicalReaction>
</comment>
<accession>A0A501X2P4</accession>
<dbReference type="InterPro" id="IPR011324">
    <property type="entry name" value="Cytotoxic_necrot_fac-like_cat"/>
</dbReference>
<evidence type="ECO:0000256" key="8">
    <source>
        <dbReference type="ARBA" id="ARBA00048968"/>
    </source>
</evidence>